<feature type="region of interest" description="Disordered" evidence="1">
    <location>
        <begin position="387"/>
        <end position="441"/>
    </location>
</feature>
<evidence type="ECO:0000313" key="3">
    <source>
        <dbReference type="Proteomes" id="UP000217199"/>
    </source>
</evidence>
<name>A0A286UJL6_9AGAM</name>
<dbReference type="EMBL" id="NBII01000004">
    <property type="protein sequence ID" value="PAV19823.1"/>
    <property type="molecule type" value="Genomic_DNA"/>
</dbReference>
<accession>A0A286UJL6</accession>
<feature type="compositionally biased region" description="Basic and acidic residues" evidence="1">
    <location>
        <begin position="426"/>
        <end position="441"/>
    </location>
</feature>
<dbReference type="InParanoid" id="A0A286UJL6"/>
<dbReference type="AlphaFoldDB" id="A0A286UJL6"/>
<dbReference type="Proteomes" id="UP000217199">
    <property type="component" value="Unassembled WGS sequence"/>
</dbReference>
<evidence type="ECO:0000256" key="1">
    <source>
        <dbReference type="SAM" id="MobiDB-lite"/>
    </source>
</evidence>
<sequence>MDTDILSFNPGTLSEALSRIASDIPSLYNDNAGKAIKSLSLKEYSLEDDEQLHSVVLEVGLLDKLLQLAKKEMEKVKINKQDPYYEKFISFVDRPSIWRFAFNTPTVYGEYDIRSTMDITHLKPSVIALHTLKEFKKQGTEFIDLELVQGHPKNQTYFIASCPTRSKSVIPDGAFYEKVTDVNGVAMGKMLFTIEYKFNGLFTHADFWEKINLINDESISTSENKAPLAIPSNYPTKNDRYKPKKTCTIIVQVYNQMRSEKVDFALLSTYAETHFVYRRTINGLNTLIFSESITNRNLTVLHCVGWCLHSLTPNANALYNDPDMSLVKSWFNFKKMNTSKYINKLIKLVDSGIIGIPEACFRAQSQEPDWQEFLKSLEKKEKNTKIIKQAKHKKDSGDDSFRLDDDDDDEILEGGSTSRPYLPRTAKNDADGHLKESSGTD</sequence>
<organism evidence="2 3">
    <name type="scientific">Pyrrhoderma noxium</name>
    <dbReference type="NCBI Taxonomy" id="2282107"/>
    <lineage>
        <taxon>Eukaryota</taxon>
        <taxon>Fungi</taxon>
        <taxon>Dikarya</taxon>
        <taxon>Basidiomycota</taxon>
        <taxon>Agaricomycotina</taxon>
        <taxon>Agaricomycetes</taxon>
        <taxon>Hymenochaetales</taxon>
        <taxon>Hymenochaetaceae</taxon>
        <taxon>Pyrrhoderma</taxon>
    </lineage>
</organism>
<gene>
    <name evidence="2" type="ORF">PNOK_0475700</name>
</gene>
<keyword evidence="3" id="KW-1185">Reference proteome</keyword>
<proteinExistence type="predicted"/>
<comment type="caution">
    <text evidence="2">The sequence shown here is derived from an EMBL/GenBank/DDBJ whole genome shotgun (WGS) entry which is preliminary data.</text>
</comment>
<dbReference type="OrthoDB" id="2803094at2759"/>
<evidence type="ECO:0000313" key="2">
    <source>
        <dbReference type="EMBL" id="PAV19823.1"/>
    </source>
</evidence>
<protein>
    <submittedName>
        <fullName evidence="2">Uncharacterized protein</fullName>
    </submittedName>
</protein>
<reference evidence="2 3" key="1">
    <citation type="journal article" date="2017" name="Mol. Ecol.">
        <title>Comparative and population genomic landscape of Phellinus noxius: A hypervariable fungus causing root rot in trees.</title>
        <authorList>
            <person name="Chung C.L."/>
            <person name="Lee T.J."/>
            <person name="Akiba M."/>
            <person name="Lee H.H."/>
            <person name="Kuo T.H."/>
            <person name="Liu D."/>
            <person name="Ke H.M."/>
            <person name="Yokoi T."/>
            <person name="Roa M.B."/>
            <person name="Lu M.J."/>
            <person name="Chang Y.Y."/>
            <person name="Ann P.J."/>
            <person name="Tsai J.N."/>
            <person name="Chen C.Y."/>
            <person name="Tzean S.S."/>
            <person name="Ota Y."/>
            <person name="Hattori T."/>
            <person name="Sahashi N."/>
            <person name="Liou R.F."/>
            <person name="Kikuchi T."/>
            <person name="Tsai I.J."/>
        </authorList>
    </citation>
    <scope>NUCLEOTIDE SEQUENCE [LARGE SCALE GENOMIC DNA]</scope>
    <source>
        <strain evidence="2 3">FFPRI411160</strain>
    </source>
</reference>